<dbReference type="InterPro" id="IPR022496">
    <property type="entry name" value="T6A_TsaB"/>
</dbReference>
<sequence>MNSFIEPKYIILDVSTDLQLIILSTNNKIIDIKKSVDKQNFVSGINSLIHQILNQNNLGLKDLSGVIVGIGPGSYIGSRLAVLTAKFLSLELSIPLFQISSLLLLSSGFSENIITPKIYAKKNFFYSLSLEDDKIVLEENIYENVFLNKFLNHFWLKADNFHLSISKIFRYMKKVDNIELLMPNYYIHY</sequence>
<protein>
    <submittedName>
        <fullName evidence="2">tRNA (Adenosine(37)-N6)-threonylcarbamoyltransferase complex dimerization subunit type 1</fullName>
    </submittedName>
</protein>
<dbReference type="AlphaFoldDB" id="A0A975ILT8"/>
<dbReference type="InterPro" id="IPR000905">
    <property type="entry name" value="Gcp-like_dom"/>
</dbReference>
<dbReference type="Proteomes" id="UP000672038">
    <property type="component" value="Chromosome"/>
</dbReference>
<reference evidence="2" key="1">
    <citation type="submission" date="2020-06" db="EMBL/GenBank/DDBJ databases">
        <title>Complete genome sequence of Candidatus Phytoplasma luffae NCHU2019.</title>
        <authorList>
            <person name="Cho S.-T."/>
            <person name="Tan C.-M."/>
            <person name="Li J.-R."/>
            <person name="Chien Y.-Y."/>
            <person name="Chiu Y.-C."/>
            <person name="Yang J.-Y."/>
            <person name="Kuo C.-H."/>
        </authorList>
    </citation>
    <scope>NUCLEOTIDE SEQUENCE</scope>
    <source>
        <strain evidence="2">NCHU2019</strain>
    </source>
</reference>
<name>A0A975ILT8_LOWBP</name>
<dbReference type="SUPFAM" id="SSF53067">
    <property type="entry name" value="Actin-like ATPase domain"/>
    <property type="match status" value="1"/>
</dbReference>
<dbReference type="EMBL" id="CP054393">
    <property type="protein sequence ID" value="QTX02705.1"/>
    <property type="molecule type" value="Genomic_DNA"/>
</dbReference>
<dbReference type="Gene3D" id="3.30.420.40">
    <property type="match status" value="1"/>
</dbReference>
<dbReference type="InterPro" id="IPR043129">
    <property type="entry name" value="ATPase_NBD"/>
</dbReference>
<dbReference type="Pfam" id="PF00814">
    <property type="entry name" value="TsaD"/>
    <property type="match status" value="1"/>
</dbReference>
<keyword evidence="3" id="KW-1185">Reference proteome</keyword>
<proteinExistence type="predicted"/>
<evidence type="ECO:0000313" key="2">
    <source>
        <dbReference type="EMBL" id="QTX02705.1"/>
    </source>
</evidence>
<dbReference type="RefSeq" id="WP_210954778.1">
    <property type="nucleotide sequence ID" value="NZ_CP054393.1"/>
</dbReference>
<dbReference type="GO" id="GO:0002949">
    <property type="term" value="P:tRNA threonylcarbamoyladenosine modification"/>
    <property type="evidence" value="ECO:0007669"/>
    <property type="project" value="InterPro"/>
</dbReference>
<organism evidence="2 3">
    <name type="scientific">Loofah witches'-broom phytoplasma</name>
    <dbReference type="NCBI Taxonomy" id="35773"/>
    <lineage>
        <taxon>Bacteria</taxon>
        <taxon>Bacillati</taxon>
        <taxon>Mycoplasmatota</taxon>
        <taxon>Mollicutes</taxon>
        <taxon>Acholeplasmatales</taxon>
        <taxon>Acholeplasmataceae</taxon>
        <taxon>Candidatus Phytoplasma</taxon>
        <taxon>16SrVIII (Loofah witches'-broom group)</taxon>
    </lineage>
</organism>
<gene>
    <name evidence="2" type="primary">tsaB</name>
    <name evidence="2" type="ORF">LFWB_1350</name>
</gene>
<evidence type="ECO:0000259" key="1">
    <source>
        <dbReference type="Pfam" id="PF00814"/>
    </source>
</evidence>
<dbReference type="NCBIfam" id="TIGR03725">
    <property type="entry name" value="T6A_YeaZ"/>
    <property type="match status" value="1"/>
</dbReference>
<evidence type="ECO:0000313" key="3">
    <source>
        <dbReference type="Proteomes" id="UP000672038"/>
    </source>
</evidence>
<accession>A0A975ILT8</accession>
<feature type="domain" description="Gcp-like" evidence="1">
    <location>
        <begin position="39"/>
        <end position="106"/>
    </location>
</feature>
<dbReference type="KEGG" id="pluf:LFWB_1350"/>